<comment type="caution">
    <text evidence="2">The sequence shown here is derived from an EMBL/GenBank/DDBJ whole genome shotgun (WGS) entry which is preliminary data.</text>
</comment>
<feature type="transmembrane region" description="Helical" evidence="1">
    <location>
        <begin position="378"/>
        <end position="400"/>
    </location>
</feature>
<dbReference type="EMBL" id="ADCX01000001">
    <property type="protein sequence ID" value="EFG26407.1"/>
    <property type="molecule type" value="Genomic_DNA"/>
</dbReference>
<keyword evidence="1" id="KW-1133">Transmembrane helix</keyword>
<keyword evidence="3" id="KW-1185">Reference proteome</keyword>
<protein>
    <submittedName>
        <fullName evidence="2">Uncharacterized protein</fullName>
    </submittedName>
</protein>
<sequence>MTTRDFTSETKNKLLKVVDQVSVPSDAAWYKRFADWLGDNNALVHEQMDMDYVNGLTSVSAYQRDLIDRNNMTKQQIKKIWTTINEDNNVYTSRLSAVEADLNGLIAALDRLAEIISPSKGAFTPDAIAKINEDLNHYLQNSRILGKLASKGLTAKDLSDLGKQGQKDLIDGILNFWLNSVNPTGAEGKWSLSLGPYLKLTYSVSADADKDSPVSLKGTIDDQKKMMLNLRYTGFAGNSFGLNSNGNPTSTLSIPSGPAAKLGGGWSASSSTQFSGDGSRVGVWSRTYKNTTYSYFYGWNTHNRSIHIGYKVSSDVGKSRVSSEAKIEASVPTSGWGKIPVPVPYTEPALNWSPAKWPRFAVPQVHMDPETSQLVVTVLGRTFVGITAILILVGMGAALATA</sequence>
<dbReference type="Proteomes" id="UP000005777">
    <property type="component" value="Unassembled WGS sequence"/>
</dbReference>
<dbReference type="AlphaFoldDB" id="W5IHA3"/>
<keyword evidence="1" id="KW-0472">Membrane</keyword>
<keyword evidence="1" id="KW-0812">Transmembrane</keyword>
<gene>
    <name evidence="2" type="ORF">HMPREF9020_00026</name>
</gene>
<evidence type="ECO:0000313" key="2">
    <source>
        <dbReference type="EMBL" id="EFG26407.1"/>
    </source>
</evidence>
<organism evidence="2 3">
    <name type="scientific">Scardovia inopinata F0304</name>
    <dbReference type="NCBI Taxonomy" id="641146"/>
    <lineage>
        <taxon>Bacteria</taxon>
        <taxon>Bacillati</taxon>
        <taxon>Actinomycetota</taxon>
        <taxon>Actinomycetes</taxon>
        <taxon>Bifidobacteriales</taxon>
        <taxon>Bifidobacteriaceae</taxon>
        <taxon>Scardovia</taxon>
    </lineage>
</organism>
<reference evidence="2 3" key="1">
    <citation type="submission" date="2012-01" db="EMBL/GenBank/DDBJ databases">
        <title>The Genome Sequence of Scardovia inopinata F0304.</title>
        <authorList>
            <consortium name="The Broad Institute Genome Sequencing Platform"/>
            <person name="Ward D."/>
            <person name="Earl A."/>
            <person name="Feldgarden M."/>
            <person name="Gevers D."/>
            <person name="Young S."/>
            <person name="Zeng Q."/>
            <person name="Koehrsen M."/>
            <person name="Alvarado L."/>
            <person name="Berlin A.M."/>
            <person name="Borenstein D."/>
            <person name="Chapman S.B."/>
            <person name="Chen Z."/>
            <person name="Engels R."/>
            <person name="Freedman E."/>
            <person name="Gellesch M."/>
            <person name="Goldberg J."/>
            <person name="Griggs A."/>
            <person name="Gujja S."/>
            <person name="Heilman E.R."/>
            <person name="Heiman D.I."/>
            <person name="Hepburn T.A."/>
            <person name="Howarth C."/>
            <person name="Jen D."/>
            <person name="Larson L."/>
            <person name="Mehta T."/>
            <person name="Park D."/>
            <person name="Pearson M."/>
            <person name="Richards J."/>
            <person name="Roberts A."/>
            <person name="Saif S."/>
            <person name="Shea T.D."/>
            <person name="Shenoy N."/>
            <person name="Sisk P."/>
            <person name="Stolte C."/>
            <person name="Sykes S.N."/>
            <person name="Walk T."/>
            <person name="White J."/>
            <person name="Yandava C."/>
            <person name="Izard J."/>
            <person name="Baranova O.V."/>
            <person name="Blanton J.M."/>
            <person name="Tanner A.C."/>
            <person name="Dewhirst F."/>
            <person name="Haas B."/>
            <person name="Nusbaum C."/>
            <person name="Birren B."/>
        </authorList>
    </citation>
    <scope>NUCLEOTIDE SEQUENCE [LARGE SCALE GENOMIC DNA]</scope>
    <source>
        <strain evidence="2 3">F0304</strain>
    </source>
</reference>
<evidence type="ECO:0000256" key="1">
    <source>
        <dbReference type="SAM" id="Phobius"/>
    </source>
</evidence>
<name>W5IHA3_SCAIO</name>
<proteinExistence type="predicted"/>
<dbReference type="eggNOG" id="ENOG5031XSS">
    <property type="taxonomic scope" value="Bacteria"/>
</dbReference>
<dbReference type="HOGENOM" id="CLU_684932_0_0_11"/>
<dbReference type="RefSeq" id="WP_006292355.1">
    <property type="nucleotide sequence ID" value="NZ_GG770225.1"/>
</dbReference>
<evidence type="ECO:0000313" key="3">
    <source>
        <dbReference type="Proteomes" id="UP000005777"/>
    </source>
</evidence>
<accession>W5IHA3</accession>